<comment type="caution">
    <text evidence="2">The sequence shown here is derived from an EMBL/GenBank/DDBJ whole genome shotgun (WGS) entry which is preliminary data.</text>
</comment>
<evidence type="ECO:0000313" key="3">
    <source>
        <dbReference type="Proteomes" id="UP001459204"/>
    </source>
</evidence>
<dbReference type="EMBL" id="JBBWWT010000003">
    <property type="protein sequence ID" value="MEL1264436.1"/>
    <property type="molecule type" value="Genomic_DNA"/>
</dbReference>
<evidence type="ECO:0000256" key="1">
    <source>
        <dbReference type="SAM" id="MobiDB-lite"/>
    </source>
</evidence>
<evidence type="ECO:0000313" key="2">
    <source>
        <dbReference type="EMBL" id="MEL1264436.1"/>
    </source>
</evidence>
<reference evidence="2 3" key="1">
    <citation type="submission" date="2024-04" db="EMBL/GenBank/DDBJ databases">
        <title>Draft genome sequence of Pseudoxanthomonas putridarboris WD12.</title>
        <authorList>
            <person name="Oh J."/>
        </authorList>
    </citation>
    <scope>NUCLEOTIDE SEQUENCE [LARGE SCALE GENOMIC DNA]</scope>
    <source>
        <strain evidence="2 3">WD12</strain>
    </source>
</reference>
<proteinExistence type="predicted"/>
<feature type="region of interest" description="Disordered" evidence="1">
    <location>
        <begin position="144"/>
        <end position="168"/>
    </location>
</feature>
<name>A0ABU9J231_9GAMM</name>
<protein>
    <recommendedName>
        <fullName evidence="4">Gingipain domain-containing protein</fullName>
    </recommendedName>
</protein>
<dbReference type="RefSeq" id="WP_341725616.1">
    <property type="nucleotide sequence ID" value="NZ_JBBWWT010000003.1"/>
</dbReference>
<organism evidence="2 3">
    <name type="scientific">Pseudoxanthomonas putridarboris</name>
    <dbReference type="NCBI Taxonomy" id="752605"/>
    <lineage>
        <taxon>Bacteria</taxon>
        <taxon>Pseudomonadati</taxon>
        <taxon>Pseudomonadota</taxon>
        <taxon>Gammaproteobacteria</taxon>
        <taxon>Lysobacterales</taxon>
        <taxon>Lysobacteraceae</taxon>
        <taxon>Pseudoxanthomonas</taxon>
    </lineage>
</organism>
<evidence type="ECO:0008006" key="4">
    <source>
        <dbReference type="Google" id="ProtNLM"/>
    </source>
</evidence>
<dbReference type="Proteomes" id="UP001459204">
    <property type="component" value="Unassembled WGS sequence"/>
</dbReference>
<keyword evidence="3" id="KW-1185">Reference proteome</keyword>
<accession>A0ABU9J231</accession>
<sequence>MPIVLNRITIMTTDFSRSIDWSSEVLGAEVDKLHVEVEGFGLDAETPGSIPVLISTRPPSLELGVSSIPVPVSVDVSFWTSEANGLWPGKMLFRTSIDLAPLGIGGGAAAGITKVATLVRPIEASLGPPTSEGKLRVGLASGTWSPRGRAVQRPQVDPGNGAPLPGGAMADETPDAFRLLKYGGVEVLEARISPLAPGGLVGVVLAAKALVRSPANIIYYSGHGLYASRCLAVHQNPVPTGHSAYAAWAKASDLKPGWSGLLNPNTLIIAGCSILSIEVAANPQVGPGLDWLPLLRSRGGPLFNLLGYGSVLHDPQSNPALLQAPKDDPVGDAIAQEIGQKIASGSNVLVRDWLEINAAHRAWNAVAIDGSGVYWHVTQDLPWTTTYAIHSTQLP</sequence>
<gene>
    <name evidence="2" type="ORF">AAD027_08645</name>
</gene>